<dbReference type="OrthoDB" id="9802809at2"/>
<name>A0A0U3B7E0_9ALTE</name>
<dbReference type="PROSITE" id="PS00163">
    <property type="entry name" value="FUMARATE_LYASES"/>
    <property type="match status" value="1"/>
</dbReference>
<keyword evidence="3" id="KW-0963">Cytoplasm</keyword>
<evidence type="ECO:0000313" key="9">
    <source>
        <dbReference type="Proteomes" id="UP000068447"/>
    </source>
</evidence>
<evidence type="ECO:0000259" key="7">
    <source>
        <dbReference type="Pfam" id="PF10415"/>
    </source>
</evidence>
<feature type="domain" description="Fumarase C C-terminal" evidence="7">
    <location>
        <begin position="401"/>
        <end position="453"/>
    </location>
</feature>
<evidence type="ECO:0000259" key="6">
    <source>
        <dbReference type="Pfam" id="PF00206"/>
    </source>
</evidence>
<proteinExistence type="inferred from homology"/>
<dbReference type="PANTHER" id="PTHR11444">
    <property type="entry name" value="ASPARTATEAMMONIA/ARGININOSUCCINATE/ADENYLOSUCCINATE LYASE"/>
    <property type="match status" value="1"/>
</dbReference>
<dbReference type="EC" id="4.2.1.2" evidence="2"/>
<organism evidence="8 9">
    <name type="scientific">Lacimicrobium alkaliphilum</name>
    <dbReference type="NCBI Taxonomy" id="1526571"/>
    <lineage>
        <taxon>Bacteria</taxon>
        <taxon>Pseudomonadati</taxon>
        <taxon>Pseudomonadota</taxon>
        <taxon>Gammaproteobacteria</taxon>
        <taxon>Alteromonadales</taxon>
        <taxon>Alteromonadaceae</taxon>
        <taxon>Lacimicrobium</taxon>
    </lineage>
</organism>
<feature type="domain" description="Fumarate lyase N-terminal" evidence="6">
    <location>
        <begin position="12"/>
        <end position="336"/>
    </location>
</feature>
<evidence type="ECO:0000256" key="1">
    <source>
        <dbReference type="ARBA" id="ARBA00009084"/>
    </source>
</evidence>
<evidence type="ECO:0000256" key="4">
    <source>
        <dbReference type="ARBA" id="ARBA00022532"/>
    </source>
</evidence>
<keyword evidence="5" id="KW-0456">Lyase</keyword>
<dbReference type="EMBL" id="CP013650">
    <property type="protein sequence ID" value="ALS99481.1"/>
    <property type="molecule type" value="Genomic_DNA"/>
</dbReference>
<evidence type="ECO:0000256" key="2">
    <source>
        <dbReference type="ARBA" id="ARBA00012921"/>
    </source>
</evidence>
<dbReference type="STRING" id="1526571.AT746_15250"/>
<dbReference type="AlphaFoldDB" id="A0A0U3B7E0"/>
<dbReference type="FunFam" id="1.20.200.10:FF:000001">
    <property type="entry name" value="Fumarate hydratase, mitochondrial"/>
    <property type="match status" value="1"/>
</dbReference>
<protein>
    <recommendedName>
        <fullName evidence="2">fumarate hydratase</fullName>
        <ecNumber evidence="2">4.2.1.2</ecNumber>
    </recommendedName>
</protein>
<dbReference type="InterPro" id="IPR000362">
    <property type="entry name" value="Fumarate_lyase_fam"/>
</dbReference>
<dbReference type="InterPro" id="IPR022761">
    <property type="entry name" value="Fumarate_lyase_N"/>
</dbReference>
<comment type="similarity">
    <text evidence="1">Belongs to the class-II fumarase/aspartase family. Fumarase subfamily.</text>
</comment>
<sequence>MQKYRTEKDSLGEINVPADALYQAQTQRALNNFQISGHTFAQSFYAALAQIKLAAALANQKSGKLTSTQAEAIRHAASSVIAGEHSSQFRVDIFQTGSGTSTNMNMNEVLATLASRHAGEPVHANDHVNCSQSSNDVIPSALQLSAASELHEKLLPAVTRMLHSITDKTHQVGGIVKTGRTHLMDALPLTMTQELECWHFQLQENHTALQSSITELCALPIGGTAIGTGLNCPAGFDTQVCEHLSEATGLPVTACANKFSRIASQDVSVRLSGKLNALAVTLMKICNDLRWMNSGPLSGLAEIRLESLQPGSSIMPGKVNPVIPEAIAMVCAKVMGLHQTVSIAGQSGNFQLNVMLPLIADALLESLSLLSQSQWALAGCIESFEVNTEQLQQALEKNPILVTALNEKIGYEQAAKIAKLAYQQGKPILEVAMEHTELNEDELKTLLDPKKMT</sequence>
<dbReference type="GO" id="GO:0004333">
    <property type="term" value="F:fumarate hydratase activity"/>
    <property type="evidence" value="ECO:0007669"/>
    <property type="project" value="UniProtKB-EC"/>
</dbReference>
<dbReference type="InterPro" id="IPR020557">
    <property type="entry name" value="Fumarate_lyase_CS"/>
</dbReference>
<dbReference type="Gene3D" id="1.10.40.30">
    <property type="entry name" value="Fumarase/aspartase (C-terminal domain)"/>
    <property type="match status" value="1"/>
</dbReference>
<dbReference type="InterPro" id="IPR008948">
    <property type="entry name" value="L-Aspartase-like"/>
</dbReference>
<dbReference type="PRINTS" id="PR00145">
    <property type="entry name" value="ARGSUCLYASE"/>
</dbReference>
<dbReference type="GO" id="GO:0006099">
    <property type="term" value="P:tricarboxylic acid cycle"/>
    <property type="evidence" value="ECO:0007669"/>
    <property type="project" value="UniProtKB-KW"/>
</dbReference>
<dbReference type="RefSeq" id="WP_062481909.1">
    <property type="nucleotide sequence ID" value="NZ_CP013650.1"/>
</dbReference>
<dbReference type="FunFam" id="1.10.40.30:FF:000002">
    <property type="entry name" value="Fumarate hydratase class II"/>
    <property type="match status" value="1"/>
</dbReference>
<dbReference type="Gene3D" id="1.20.200.10">
    <property type="entry name" value="Fumarase/aspartase (Central domain)"/>
    <property type="match status" value="1"/>
</dbReference>
<dbReference type="PANTHER" id="PTHR11444:SF22">
    <property type="entry name" value="FUMARATE HYDRATASE CLASS II"/>
    <property type="match status" value="1"/>
</dbReference>
<evidence type="ECO:0000313" key="8">
    <source>
        <dbReference type="EMBL" id="ALS99481.1"/>
    </source>
</evidence>
<dbReference type="KEGG" id="lal:AT746_15250"/>
<dbReference type="Gene3D" id="1.10.275.10">
    <property type="entry name" value="Fumarase/aspartase (N-terminal domain)"/>
    <property type="match status" value="1"/>
</dbReference>
<gene>
    <name evidence="8" type="primary">aspA</name>
    <name evidence="8" type="ORF">AT746_15250</name>
</gene>
<dbReference type="InterPro" id="IPR005677">
    <property type="entry name" value="Fum_hydII"/>
</dbReference>
<accession>A0A0U3B7E0</accession>
<dbReference type="Pfam" id="PF00206">
    <property type="entry name" value="Lyase_1"/>
    <property type="match status" value="1"/>
</dbReference>
<dbReference type="SUPFAM" id="SSF48557">
    <property type="entry name" value="L-aspartase-like"/>
    <property type="match status" value="1"/>
</dbReference>
<dbReference type="InterPro" id="IPR024083">
    <property type="entry name" value="Fumarase/histidase_N"/>
</dbReference>
<keyword evidence="4" id="KW-0816">Tricarboxylic acid cycle</keyword>
<keyword evidence="9" id="KW-1185">Reference proteome</keyword>
<evidence type="ECO:0000256" key="5">
    <source>
        <dbReference type="ARBA" id="ARBA00023239"/>
    </source>
</evidence>
<dbReference type="InterPro" id="IPR018951">
    <property type="entry name" value="Fumarase_C_C"/>
</dbReference>
<evidence type="ECO:0000256" key="3">
    <source>
        <dbReference type="ARBA" id="ARBA00022490"/>
    </source>
</evidence>
<reference evidence="8 9" key="1">
    <citation type="submission" date="2015-12" db="EMBL/GenBank/DDBJ databases">
        <title>Complete genome of Lacimicrobium alkaliphilum KCTC 32984.</title>
        <authorList>
            <person name="Kim S.-G."/>
            <person name="Lee Y.-J."/>
        </authorList>
    </citation>
    <scope>NUCLEOTIDE SEQUENCE [LARGE SCALE GENOMIC DNA]</scope>
    <source>
        <strain evidence="8 9">YelD216</strain>
    </source>
</reference>
<dbReference type="GO" id="GO:0006106">
    <property type="term" value="P:fumarate metabolic process"/>
    <property type="evidence" value="ECO:0007669"/>
    <property type="project" value="InterPro"/>
</dbReference>
<dbReference type="Proteomes" id="UP000068447">
    <property type="component" value="Chromosome"/>
</dbReference>
<dbReference type="PRINTS" id="PR00149">
    <property type="entry name" value="FUMRATELYASE"/>
</dbReference>
<dbReference type="Pfam" id="PF10415">
    <property type="entry name" value="FumaraseC_C"/>
    <property type="match status" value="1"/>
</dbReference>